<dbReference type="EMBL" id="FUYS01000003">
    <property type="protein sequence ID" value="SKB51287.1"/>
    <property type="molecule type" value="Genomic_DNA"/>
</dbReference>
<dbReference type="Proteomes" id="UP000190541">
    <property type="component" value="Unassembled WGS sequence"/>
</dbReference>
<keyword evidence="2" id="KW-1185">Reference proteome</keyword>
<sequence length="192" mass="22597">MNDLINRYFSHQLSFFNTISLKKLMDETPNREQQSLIHYTTRDFRQRSAFFKEQLAKCHEDTEEIRQGLISYFTQQYAAFRRAKKPAANKNFVNSTSPIFEAFFCIYWSAVICACTRGKVIIPQPVSHLDKIVRVFLRRTTALILNRLKKEKFNTQLDVVEFLTAYVSLDDTKGMKRWAALLRRAATPVWTR</sequence>
<dbReference type="AlphaFoldDB" id="A0A1T5BVU8"/>
<accession>A0A1T5BVU8</accession>
<reference evidence="1 2" key="1">
    <citation type="submission" date="2017-02" db="EMBL/GenBank/DDBJ databases">
        <authorList>
            <person name="Peterson S.W."/>
        </authorList>
    </citation>
    <scope>NUCLEOTIDE SEQUENCE [LARGE SCALE GENOMIC DNA]</scope>
    <source>
        <strain evidence="1 2">DSM 22899</strain>
    </source>
</reference>
<protein>
    <submittedName>
        <fullName evidence="1">Uncharacterized protein</fullName>
    </submittedName>
</protein>
<organism evidence="1 2">
    <name type="scientific">Parapedobacter luteus</name>
    <dbReference type="NCBI Taxonomy" id="623280"/>
    <lineage>
        <taxon>Bacteria</taxon>
        <taxon>Pseudomonadati</taxon>
        <taxon>Bacteroidota</taxon>
        <taxon>Sphingobacteriia</taxon>
        <taxon>Sphingobacteriales</taxon>
        <taxon>Sphingobacteriaceae</taxon>
        <taxon>Parapedobacter</taxon>
    </lineage>
</organism>
<proteinExistence type="predicted"/>
<dbReference type="RefSeq" id="WP_079716460.1">
    <property type="nucleotide sequence ID" value="NZ_FUYS01000003.1"/>
</dbReference>
<evidence type="ECO:0000313" key="2">
    <source>
        <dbReference type="Proteomes" id="UP000190541"/>
    </source>
</evidence>
<evidence type="ECO:0000313" key="1">
    <source>
        <dbReference type="EMBL" id="SKB51287.1"/>
    </source>
</evidence>
<gene>
    <name evidence="1" type="ORF">SAMN05660226_01797</name>
</gene>
<name>A0A1T5BVU8_9SPHI</name>